<proteinExistence type="predicted"/>
<name>A0ABU7CP87_9TELE</name>
<protein>
    <submittedName>
        <fullName evidence="1">Uncharacterized protein</fullName>
    </submittedName>
</protein>
<sequence length="103" mass="11189">MGRACGRHTDDANPKFPADLQKPRLRLRSPIFGKRKFCFRVCLHGSSSSSSALVLLAAFTFSVKECLSISCTSLSLSVFALWGCCLAEWDQHQAPGQPPSVGC</sequence>
<dbReference type="Proteomes" id="UP001352852">
    <property type="component" value="Unassembled WGS sequence"/>
</dbReference>
<dbReference type="EMBL" id="JAHUTJ010001327">
    <property type="protein sequence ID" value="MED6264596.1"/>
    <property type="molecule type" value="Genomic_DNA"/>
</dbReference>
<gene>
    <name evidence="1" type="ORF">CHARACLAT_016439</name>
</gene>
<comment type="caution">
    <text evidence="1">The sequence shown here is derived from an EMBL/GenBank/DDBJ whole genome shotgun (WGS) entry which is preliminary data.</text>
</comment>
<organism evidence="1 2">
    <name type="scientific">Characodon lateralis</name>
    <dbReference type="NCBI Taxonomy" id="208331"/>
    <lineage>
        <taxon>Eukaryota</taxon>
        <taxon>Metazoa</taxon>
        <taxon>Chordata</taxon>
        <taxon>Craniata</taxon>
        <taxon>Vertebrata</taxon>
        <taxon>Euteleostomi</taxon>
        <taxon>Actinopterygii</taxon>
        <taxon>Neopterygii</taxon>
        <taxon>Teleostei</taxon>
        <taxon>Neoteleostei</taxon>
        <taxon>Acanthomorphata</taxon>
        <taxon>Ovalentaria</taxon>
        <taxon>Atherinomorphae</taxon>
        <taxon>Cyprinodontiformes</taxon>
        <taxon>Goodeidae</taxon>
        <taxon>Characodon</taxon>
    </lineage>
</organism>
<keyword evidence="2" id="KW-1185">Reference proteome</keyword>
<reference evidence="1 2" key="1">
    <citation type="submission" date="2021-06" db="EMBL/GenBank/DDBJ databases">
        <authorList>
            <person name="Palmer J.M."/>
        </authorList>
    </citation>
    <scope>NUCLEOTIDE SEQUENCE [LARGE SCALE GENOMIC DNA]</scope>
    <source>
        <strain evidence="1 2">CL_MEX2019</strain>
        <tissue evidence="1">Muscle</tissue>
    </source>
</reference>
<evidence type="ECO:0000313" key="1">
    <source>
        <dbReference type="EMBL" id="MED6264596.1"/>
    </source>
</evidence>
<evidence type="ECO:0000313" key="2">
    <source>
        <dbReference type="Proteomes" id="UP001352852"/>
    </source>
</evidence>
<accession>A0ABU7CP87</accession>